<dbReference type="SUPFAM" id="SSF52833">
    <property type="entry name" value="Thioredoxin-like"/>
    <property type="match status" value="1"/>
</dbReference>
<dbReference type="Pfam" id="PF00085">
    <property type="entry name" value="Thioredoxin"/>
    <property type="match status" value="1"/>
</dbReference>
<protein>
    <recommendedName>
        <fullName evidence="7">Thioredoxin domain-containing protein</fullName>
    </recommendedName>
</protein>
<dbReference type="InterPro" id="IPR052250">
    <property type="entry name" value="PDI_TMX3"/>
</dbReference>
<sequence length="411" mass="45698">MWKTSLLQLLISAVVSWVNGWQHASEAELVQAVKERTKPLLVAYLFSNEKSSQNLISHWARVENAVQQQQIEADVMNIDCSGSLSTCLELDVKAYPAIRLYHPDGRVIRYRGPRKSIPILAFLQRVTRPVLSLLVTTHKVVSFLSSDEIVFTAEFTPSETLLYEAHYRQLAERYYDQYSFGLILSSPPSKQKSQTTAKHSISKIKCHNAQTNDSFTLTSTELPFTSALQELLTQCTVPLIYEPIGRKQLADLATFSASNAKSGVIVHFFVTSDSSSTEDSEDTKELYKKEIAPLAKKYSQDILFTIIDGDEHPGMGPAVGGLPSNVRSGVSVENTRTGELFPYPRKYKSGAEVGKKLQLNPGENESMIAAMDELERFLGQIVEGKVKPWNGKEHGGDTGREGGQTGRHDEL</sequence>
<comment type="caution">
    <text evidence="8">The sequence shown here is derived from an EMBL/GenBank/DDBJ whole genome shotgun (WGS) entry which is preliminary data.</text>
</comment>
<keyword evidence="2" id="KW-0812">Transmembrane</keyword>
<dbReference type="InterPro" id="IPR036249">
    <property type="entry name" value="Thioredoxin-like_sf"/>
</dbReference>
<keyword evidence="6" id="KW-0732">Signal</keyword>
<feature type="signal peptide" evidence="6">
    <location>
        <begin position="1"/>
        <end position="20"/>
    </location>
</feature>
<feature type="domain" description="Thioredoxin" evidence="7">
    <location>
        <begin position="25"/>
        <end position="124"/>
    </location>
</feature>
<reference evidence="8" key="2">
    <citation type="submission" date="2023-05" db="EMBL/GenBank/DDBJ databases">
        <authorList>
            <consortium name="Lawrence Berkeley National Laboratory"/>
            <person name="Steindorff A."/>
            <person name="Hensen N."/>
            <person name="Bonometti L."/>
            <person name="Westerberg I."/>
            <person name="Brannstrom I.O."/>
            <person name="Guillou S."/>
            <person name="Cros-Aarteil S."/>
            <person name="Calhoun S."/>
            <person name="Haridas S."/>
            <person name="Kuo A."/>
            <person name="Mondo S."/>
            <person name="Pangilinan J."/>
            <person name="Riley R."/>
            <person name="Labutti K."/>
            <person name="Andreopoulos B."/>
            <person name="Lipzen A."/>
            <person name="Chen C."/>
            <person name="Yanf M."/>
            <person name="Daum C."/>
            <person name="Ng V."/>
            <person name="Clum A."/>
            <person name="Ohm R."/>
            <person name="Martin F."/>
            <person name="Silar P."/>
            <person name="Natvig D."/>
            <person name="Lalanne C."/>
            <person name="Gautier V."/>
            <person name="Ament-Velasquez S.L."/>
            <person name="Kruys A."/>
            <person name="Hutchinson M.I."/>
            <person name="Powell A.J."/>
            <person name="Barry K."/>
            <person name="Miller A.N."/>
            <person name="Grigoriev I.V."/>
            <person name="Debuchy R."/>
            <person name="Gladieux P."/>
            <person name="Thoren M.H."/>
            <person name="Johannesson H."/>
        </authorList>
    </citation>
    <scope>NUCLEOTIDE SEQUENCE</scope>
    <source>
        <strain evidence="8">PSN293</strain>
    </source>
</reference>
<dbReference type="CDD" id="cd02961">
    <property type="entry name" value="PDI_a_family"/>
    <property type="match status" value="1"/>
</dbReference>
<keyword evidence="4" id="KW-0472">Membrane</keyword>
<dbReference type="Proteomes" id="UP001301769">
    <property type="component" value="Unassembled WGS sequence"/>
</dbReference>
<reference evidence="8" key="1">
    <citation type="journal article" date="2023" name="Mol. Phylogenet. Evol.">
        <title>Genome-scale phylogeny and comparative genomics of the fungal order Sordariales.</title>
        <authorList>
            <person name="Hensen N."/>
            <person name="Bonometti L."/>
            <person name="Westerberg I."/>
            <person name="Brannstrom I.O."/>
            <person name="Guillou S."/>
            <person name="Cros-Aarteil S."/>
            <person name="Calhoun S."/>
            <person name="Haridas S."/>
            <person name="Kuo A."/>
            <person name="Mondo S."/>
            <person name="Pangilinan J."/>
            <person name="Riley R."/>
            <person name="LaButti K."/>
            <person name="Andreopoulos B."/>
            <person name="Lipzen A."/>
            <person name="Chen C."/>
            <person name="Yan M."/>
            <person name="Daum C."/>
            <person name="Ng V."/>
            <person name="Clum A."/>
            <person name="Steindorff A."/>
            <person name="Ohm R.A."/>
            <person name="Martin F."/>
            <person name="Silar P."/>
            <person name="Natvig D.O."/>
            <person name="Lalanne C."/>
            <person name="Gautier V."/>
            <person name="Ament-Velasquez S.L."/>
            <person name="Kruys A."/>
            <person name="Hutchinson M.I."/>
            <person name="Powell A.J."/>
            <person name="Barry K."/>
            <person name="Miller A.N."/>
            <person name="Grigoriev I.V."/>
            <person name="Debuchy R."/>
            <person name="Gladieux P."/>
            <person name="Hiltunen Thoren M."/>
            <person name="Johannesson H."/>
        </authorList>
    </citation>
    <scope>NUCLEOTIDE SEQUENCE</scope>
    <source>
        <strain evidence="8">PSN293</strain>
    </source>
</reference>
<feature type="region of interest" description="Disordered" evidence="5">
    <location>
        <begin position="387"/>
        <end position="411"/>
    </location>
</feature>
<keyword evidence="3" id="KW-1133">Transmembrane helix</keyword>
<dbReference type="EMBL" id="MU858165">
    <property type="protein sequence ID" value="KAK4210791.1"/>
    <property type="molecule type" value="Genomic_DNA"/>
</dbReference>
<evidence type="ECO:0000256" key="2">
    <source>
        <dbReference type="ARBA" id="ARBA00022692"/>
    </source>
</evidence>
<comment type="subcellular location">
    <subcellularLocation>
        <location evidence="1">Membrane</location>
        <topology evidence="1">Single-pass membrane protein</topology>
    </subcellularLocation>
</comment>
<feature type="chain" id="PRO_5042957986" description="Thioredoxin domain-containing protein" evidence="6">
    <location>
        <begin position="21"/>
        <end position="411"/>
    </location>
</feature>
<evidence type="ECO:0000256" key="3">
    <source>
        <dbReference type="ARBA" id="ARBA00022989"/>
    </source>
</evidence>
<evidence type="ECO:0000256" key="5">
    <source>
        <dbReference type="SAM" id="MobiDB-lite"/>
    </source>
</evidence>
<dbReference type="GO" id="GO:0016020">
    <property type="term" value="C:membrane"/>
    <property type="evidence" value="ECO:0007669"/>
    <property type="project" value="UniProtKB-SubCell"/>
</dbReference>
<name>A0AAN6Y219_9PEZI</name>
<evidence type="ECO:0000313" key="9">
    <source>
        <dbReference type="Proteomes" id="UP001301769"/>
    </source>
</evidence>
<evidence type="ECO:0000256" key="6">
    <source>
        <dbReference type="SAM" id="SignalP"/>
    </source>
</evidence>
<accession>A0AAN6Y219</accession>
<organism evidence="8 9">
    <name type="scientific">Rhypophila decipiens</name>
    <dbReference type="NCBI Taxonomy" id="261697"/>
    <lineage>
        <taxon>Eukaryota</taxon>
        <taxon>Fungi</taxon>
        <taxon>Dikarya</taxon>
        <taxon>Ascomycota</taxon>
        <taxon>Pezizomycotina</taxon>
        <taxon>Sordariomycetes</taxon>
        <taxon>Sordariomycetidae</taxon>
        <taxon>Sordariales</taxon>
        <taxon>Naviculisporaceae</taxon>
        <taxon>Rhypophila</taxon>
    </lineage>
</organism>
<keyword evidence="9" id="KW-1185">Reference proteome</keyword>
<gene>
    <name evidence="8" type="ORF">QBC37DRAFT_447527</name>
</gene>
<dbReference type="PANTHER" id="PTHR46426:SF1">
    <property type="entry name" value="PROTEIN DISULFIDE-ISOMERASE TMX3"/>
    <property type="match status" value="1"/>
</dbReference>
<evidence type="ECO:0000256" key="4">
    <source>
        <dbReference type="ARBA" id="ARBA00023136"/>
    </source>
</evidence>
<dbReference type="GO" id="GO:0005783">
    <property type="term" value="C:endoplasmic reticulum"/>
    <property type="evidence" value="ECO:0007669"/>
    <property type="project" value="TreeGrafter"/>
</dbReference>
<dbReference type="InterPro" id="IPR013766">
    <property type="entry name" value="Thioredoxin_domain"/>
</dbReference>
<evidence type="ECO:0000313" key="8">
    <source>
        <dbReference type="EMBL" id="KAK4210791.1"/>
    </source>
</evidence>
<dbReference type="Gene3D" id="3.40.30.10">
    <property type="entry name" value="Glutaredoxin"/>
    <property type="match status" value="2"/>
</dbReference>
<proteinExistence type="predicted"/>
<evidence type="ECO:0000256" key="1">
    <source>
        <dbReference type="ARBA" id="ARBA00004167"/>
    </source>
</evidence>
<dbReference type="PANTHER" id="PTHR46426">
    <property type="entry name" value="PROTEIN DISULFIDE-ISOMERASE TMX3"/>
    <property type="match status" value="1"/>
</dbReference>
<evidence type="ECO:0000259" key="7">
    <source>
        <dbReference type="Pfam" id="PF00085"/>
    </source>
</evidence>
<dbReference type="AlphaFoldDB" id="A0AAN6Y219"/>